<comment type="caution">
    <text evidence="1">The sequence shown here is derived from an EMBL/GenBank/DDBJ whole genome shotgun (WGS) entry which is preliminary data.</text>
</comment>
<proteinExistence type="predicted"/>
<gene>
    <name evidence="1" type="ORF">F2Q69_00047879</name>
</gene>
<evidence type="ECO:0000313" key="1">
    <source>
        <dbReference type="EMBL" id="KAF3522253.1"/>
    </source>
</evidence>
<dbReference type="AlphaFoldDB" id="A0A8S9PFH0"/>
<dbReference type="EMBL" id="QGKX02001347">
    <property type="protein sequence ID" value="KAF3522253.1"/>
    <property type="molecule type" value="Genomic_DNA"/>
</dbReference>
<dbReference type="Proteomes" id="UP000712600">
    <property type="component" value="Unassembled WGS sequence"/>
</dbReference>
<organism evidence="1 2">
    <name type="scientific">Brassica cretica</name>
    <name type="common">Mustard</name>
    <dbReference type="NCBI Taxonomy" id="69181"/>
    <lineage>
        <taxon>Eukaryota</taxon>
        <taxon>Viridiplantae</taxon>
        <taxon>Streptophyta</taxon>
        <taxon>Embryophyta</taxon>
        <taxon>Tracheophyta</taxon>
        <taxon>Spermatophyta</taxon>
        <taxon>Magnoliopsida</taxon>
        <taxon>eudicotyledons</taxon>
        <taxon>Gunneridae</taxon>
        <taxon>Pentapetalae</taxon>
        <taxon>rosids</taxon>
        <taxon>malvids</taxon>
        <taxon>Brassicales</taxon>
        <taxon>Brassicaceae</taxon>
        <taxon>Brassiceae</taxon>
        <taxon>Brassica</taxon>
    </lineage>
</organism>
<protein>
    <submittedName>
        <fullName evidence="1">Uncharacterized protein</fullName>
    </submittedName>
</protein>
<evidence type="ECO:0000313" key="2">
    <source>
        <dbReference type="Proteomes" id="UP000712600"/>
    </source>
</evidence>
<name>A0A8S9PFH0_BRACR</name>
<accession>A0A8S9PFH0</accession>
<reference evidence="1" key="1">
    <citation type="submission" date="2019-12" db="EMBL/GenBank/DDBJ databases">
        <title>Genome sequencing and annotation of Brassica cretica.</title>
        <authorList>
            <person name="Studholme D.J."/>
            <person name="Sarris P."/>
        </authorList>
    </citation>
    <scope>NUCLEOTIDE SEQUENCE</scope>
    <source>
        <strain evidence="1">PFS-109/04</strain>
        <tissue evidence="1">Leaf</tissue>
    </source>
</reference>
<sequence length="67" mass="7410">MPASVTKFIEQASVKLLGLIPNYSKYDGSLRMLCIRGGRGMVVLQILAVTDGESLQMLYKGSDRIFE</sequence>